<evidence type="ECO:0000256" key="10">
    <source>
        <dbReference type="ARBA" id="ARBA00022840"/>
    </source>
</evidence>
<organism evidence="17 18">
    <name type="scientific">Colwellia asteriadis</name>
    <dbReference type="NCBI Taxonomy" id="517723"/>
    <lineage>
        <taxon>Bacteria</taxon>
        <taxon>Pseudomonadati</taxon>
        <taxon>Pseudomonadota</taxon>
        <taxon>Gammaproteobacteria</taxon>
        <taxon>Alteromonadales</taxon>
        <taxon>Colwelliaceae</taxon>
        <taxon>Colwellia</taxon>
    </lineage>
</organism>
<keyword evidence="8" id="KW-0547">Nucleotide-binding</keyword>
<dbReference type="PRINTS" id="PR00344">
    <property type="entry name" value="BCTRLSENSOR"/>
</dbReference>
<evidence type="ECO:0000256" key="14">
    <source>
        <dbReference type="SAM" id="Phobius"/>
    </source>
</evidence>
<evidence type="ECO:0000256" key="2">
    <source>
        <dbReference type="ARBA" id="ARBA00004651"/>
    </source>
</evidence>
<dbReference type="InterPro" id="IPR036097">
    <property type="entry name" value="HisK_dim/P_sf"/>
</dbReference>
<dbReference type="SMART" id="SM00388">
    <property type="entry name" value="HisKA"/>
    <property type="match status" value="1"/>
</dbReference>
<dbReference type="Proteomes" id="UP001500021">
    <property type="component" value="Unassembled WGS sequence"/>
</dbReference>
<evidence type="ECO:0000256" key="7">
    <source>
        <dbReference type="ARBA" id="ARBA00022692"/>
    </source>
</evidence>
<dbReference type="Gene3D" id="3.30.565.10">
    <property type="entry name" value="Histidine kinase-like ATPase, C-terminal domain"/>
    <property type="match status" value="1"/>
</dbReference>
<feature type="domain" description="Histidine kinase" evidence="15">
    <location>
        <begin position="221"/>
        <end position="435"/>
    </location>
</feature>
<dbReference type="PANTHER" id="PTHR45528">
    <property type="entry name" value="SENSOR HISTIDINE KINASE CPXA"/>
    <property type="match status" value="1"/>
</dbReference>
<evidence type="ECO:0000259" key="16">
    <source>
        <dbReference type="PROSITE" id="PS50885"/>
    </source>
</evidence>
<reference evidence="17 18" key="1">
    <citation type="journal article" date="2019" name="Int. J. Syst. Evol. Microbiol.">
        <title>The Global Catalogue of Microorganisms (GCM) 10K type strain sequencing project: providing services to taxonomists for standard genome sequencing and annotation.</title>
        <authorList>
            <consortium name="The Broad Institute Genomics Platform"/>
            <consortium name="The Broad Institute Genome Sequencing Center for Infectious Disease"/>
            <person name="Wu L."/>
            <person name="Ma J."/>
        </authorList>
    </citation>
    <scope>NUCLEOTIDE SEQUENCE [LARGE SCALE GENOMIC DNA]</scope>
    <source>
        <strain evidence="17 18">JCM 15608</strain>
    </source>
</reference>
<gene>
    <name evidence="17" type="ORF">GCM10009111_10610</name>
</gene>
<evidence type="ECO:0000313" key="17">
    <source>
        <dbReference type="EMBL" id="GAA0814155.1"/>
    </source>
</evidence>
<evidence type="ECO:0000256" key="9">
    <source>
        <dbReference type="ARBA" id="ARBA00022777"/>
    </source>
</evidence>
<dbReference type="SUPFAM" id="SSF55874">
    <property type="entry name" value="ATPase domain of HSP90 chaperone/DNA topoisomerase II/histidine kinase"/>
    <property type="match status" value="1"/>
</dbReference>
<dbReference type="Pfam" id="PF02518">
    <property type="entry name" value="HATPase_c"/>
    <property type="match status" value="1"/>
</dbReference>
<evidence type="ECO:0000256" key="8">
    <source>
        <dbReference type="ARBA" id="ARBA00022741"/>
    </source>
</evidence>
<keyword evidence="9" id="KW-0418">Kinase</keyword>
<dbReference type="PANTHER" id="PTHR45528:SF1">
    <property type="entry name" value="SENSOR HISTIDINE KINASE CPXA"/>
    <property type="match status" value="1"/>
</dbReference>
<keyword evidence="4" id="KW-1003">Cell membrane</keyword>
<dbReference type="CDD" id="cd06225">
    <property type="entry name" value="HAMP"/>
    <property type="match status" value="1"/>
</dbReference>
<keyword evidence="5" id="KW-0597">Phosphoprotein</keyword>
<evidence type="ECO:0000313" key="18">
    <source>
        <dbReference type="Proteomes" id="UP001500021"/>
    </source>
</evidence>
<keyword evidence="13 14" id="KW-0472">Membrane</keyword>
<sequence>MRQLYLSIIFTVVGSLFFMGWGLDKIVELTESQTNLNHDEPTTLLYRQIIDGLSSDLNALTKTELNSHLDHFEKKYQIRVSLAPSKSIALPKTAIAELSQQGGVLLANDDDQYLLKALTHHPEFLLQLNFPIEQEQDSSFNFVLTLILYLGICGILILWLLPLTRRLYLLNTAAAKIGAGQLEARVATSRFSYIKMLEKSFNRMAAQIEKLVADNKILARSLSHDIRTPMACLRFGIEAAIDSKSIEKKDTYLLRMDTELTRMEDMTSAFLDYASMERHALSLKKQTTDMVMLINSAKNDCQVLAQQKNVTLTFTPTVERINYSVDYHWFHRALVNLISNAIGYAKTEVLITINSINKQLIITVEDDGKGIEAGKLHIIFTPFVKLDADRSREQGHFGLGLAICTKVMDWHQGSITASNQNNLSGACFSLTLPIT</sequence>
<dbReference type="SUPFAM" id="SSF47384">
    <property type="entry name" value="Homodimeric domain of signal transducing histidine kinase"/>
    <property type="match status" value="1"/>
</dbReference>
<dbReference type="EC" id="2.7.13.3" evidence="3"/>
<dbReference type="Gene3D" id="6.10.340.10">
    <property type="match status" value="1"/>
</dbReference>
<dbReference type="Pfam" id="PF00512">
    <property type="entry name" value="HisKA"/>
    <property type="match status" value="1"/>
</dbReference>
<evidence type="ECO:0000259" key="15">
    <source>
        <dbReference type="PROSITE" id="PS50109"/>
    </source>
</evidence>
<dbReference type="InterPro" id="IPR050398">
    <property type="entry name" value="HssS/ArlS-like"/>
</dbReference>
<comment type="subcellular location">
    <subcellularLocation>
        <location evidence="2">Cell membrane</location>
        <topology evidence="2">Multi-pass membrane protein</topology>
    </subcellularLocation>
</comment>
<keyword evidence="7 14" id="KW-0812">Transmembrane</keyword>
<dbReference type="PROSITE" id="PS50885">
    <property type="entry name" value="HAMP"/>
    <property type="match status" value="1"/>
</dbReference>
<dbReference type="InterPro" id="IPR004358">
    <property type="entry name" value="Sig_transdc_His_kin-like_C"/>
</dbReference>
<dbReference type="InterPro" id="IPR005467">
    <property type="entry name" value="His_kinase_dom"/>
</dbReference>
<dbReference type="GO" id="GO:0005524">
    <property type="term" value="F:ATP binding"/>
    <property type="evidence" value="ECO:0007669"/>
    <property type="project" value="UniProtKB-KW"/>
</dbReference>
<feature type="transmembrane region" description="Helical" evidence="14">
    <location>
        <begin position="140"/>
        <end position="161"/>
    </location>
</feature>
<dbReference type="InterPro" id="IPR036890">
    <property type="entry name" value="HATPase_C_sf"/>
</dbReference>
<proteinExistence type="predicted"/>
<comment type="caution">
    <text evidence="17">The sequence shown here is derived from an EMBL/GenBank/DDBJ whole genome shotgun (WGS) entry which is preliminary data.</text>
</comment>
<keyword evidence="18" id="KW-1185">Reference proteome</keyword>
<keyword evidence="10 17" id="KW-0067">ATP-binding</keyword>
<evidence type="ECO:0000256" key="6">
    <source>
        <dbReference type="ARBA" id="ARBA00022679"/>
    </source>
</evidence>
<evidence type="ECO:0000256" key="12">
    <source>
        <dbReference type="ARBA" id="ARBA00023012"/>
    </source>
</evidence>
<feature type="domain" description="HAMP" evidence="16">
    <location>
        <begin position="161"/>
        <end position="213"/>
    </location>
</feature>
<evidence type="ECO:0000256" key="1">
    <source>
        <dbReference type="ARBA" id="ARBA00000085"/>
    </source>
</evidence>
<protein>
    <recommendedName>
        <fullName evidence="3">histidine kinase</fullName>
        <ecNumber evidence="3">2.7.13.3</ecNumber>
    </recommendedName>
</protein>
<dbReference type="SMART" id="SM00387">
    <property type="entry name" value="HATPase_c"/>
    <property type="match status" value="1"/>
</dbReference>
<dbReference type="PROSITE" id="PS50109">
    <property type="entry name" value="HIS_KIN"/>
    <property type="match status" value="1"/>
</dbReference>
<evidence type="ECO:0000256" key="11">
    <source>
        <dbReference type="ARBA" id="ARBA00022989"/>
    </source>
</evidence>
<evidence type="ECO:0000256" key="13">
    <source>
        <dbReference type="ARBA" id="ARBA00023136"/>
    </source>
</evidence>
<dbReference type="InterPro" id="IPR003660">
    <property type="entry name" value="HAMP_dom"/>
</dbReference>
<dbReference type="Gene3D" id="1.10.287.130">
    <property type="match status" value="1"/>
</dbReference>
<feature type="transmembrane region" description="Helical" evidence="14">
    <location>
        <begin position="5"/>
        <end position="23"/>
    </location>
</feature>
<keyword evidence="6" id="KW-0808">Transferase</keyword>
<name>A0ABN1L4W2_9GAMM</name>
<dbReference type="EMBL" id="BAAAFA010000003">
    <property type="protein sequence ID" value="GAA0814155.1"/>
    <property type="molecule type" value="Genomic_DNA"/>
</dbReference>
<evidence type="ECO:0000256" key="5">
    <source>
        <dbReference type="ARBA" id="ARBA00022553"/>
    </source>
</evidence>
<dbReference type="InterPro" id="IPR003594">
    <property type="entry name" value="HATPase_dom"/>
</dbReference>
<keyword evidence="11 14" id="KW-1133">Transmembrane helix</keyword>
<evidence type="ECO:0000256" key="4">
    <source>
        <dbReference type="ARBA" id="ARBA00022475"/>
    </source>
</evidence>
<dbReference type="RefSeq" id="WP_343815862.1">
    <property type="nucleotide sequence ID" value="NZ_BAAAFA010000003.1"/>
</dbReference>
<dbReference type="CDD" id="cd00082">
    <property type="entry name" value="HisKA"/>
    <property type="match status" value="1"/>
</dbReference>
<accession>A0ABN1L4W2</accession>
<keyword evidence="12" id="KW-0902">Two-component regulatory system</keyword>
<evidence type="ECO:0000256" key="3">
    <source>
        <dbReference type="ARBA" id="ARBA00012438"/>
    </source>
</evidence>
<comment type="catalytic activity">
    <reaction evidence="1">
        <text>ATP + protein L-histidine = ADP + protein N-phospho-L-histidine.</text>
        <dbReference type="EC" id="2.7.13.3"/>
    </reaction>
</comment>
<dbReference type="InterPro" id="IPR003661">
    <property type="entry name" value="HisK_dim/P_dom"/>
</dbReference>